<dbReference type="HOGENOM" id="CLU_117976_0_0_6"/>
<evidence type="ECO:0000256" key="2">
    <source>
        <dbReference type="SAM" id="MobiDB-lite"/>
    </source>
</evidence>
<evidence type="ECO:0000313" key="5">
    <source>
        <dbReference type="Proteomes" id="UP000012047"/>
    </source>
</evidence>
<feature type="compositionally biased region" description="Polar residues" evidence="2">
    <location>
        <begin position="38"/>
        <end position="55"/>
    </location>
</feature>
<evidence type="ECO:0000313" key="4">
    <source>
        <dbReference type="EMBL" id="EEY94729.1"/>
    </source>
</evidence>
<keyword evidence="1" id="KW-0175">Coiled coil</keyword>
<evidence type="ECO:0000256" key="1">
    <source>
        <dbReference type="SAM" id="Coils"/>
    </source>
</evidence>
<feature type="signal peptide" evidence="3">
    <location>
        <begin position="1"/>
        <end position="23"/>
    </location>
</feature>
<organism evidence="4 5">
    <name type="scientific">Acinetobacter johnsonii SH046</name>
    <dbReference type="NCBI Taxonomy" id="575586"/>
    <lineage>
        <taxon>Bacteria</taxon>
        <taxon>Pseudomonadati</taxon>
        <taxon>Pseudomonadota</taxon>
        <taxon>Gammaproteobacteria</taxon>
        <taxon>Moraxellales</taxon>
        <taxon>Moraxellaceae</taxon>
        <taxon>Acinetobacter</taxon>
    </lineage>
</organism>
<feature type="chain" id="PRO_5003015114" description="Lipoprotein" evidence="3">
    <location>
        <begin position="24"/>
        <end position="199"/>
    </location>
</feature>
<feature type="region of interest" description="Disordered" evidence="2">
    <location>
        <begin position="33"/>
        <end position="55"/>
    </location>
</feature>
<reference evidence="5" key="1">
    <citation type="journal article" date="2012" name="PLoS ONE">
        <title>The success of Acinetobacter species; genetic, metabolic and virulence attributes.</title>
        <authorList>
            <person name="Peleg A.Y."/>
            <person name="de Breij A."/>
            <person name="Adams M.D."/>
            <person name="Cerqueira G.M."/>
            <person name="Mocali S."/>
            <person name="Galardini M."/>
            <person name="Nibbering P.H."/>
            <person name="Earl A.M."/>
            <person name="Ward D.V."/>
            <person name="Paterson D.L."/>
            <person name="Seifert H."/>
            <person name="Dijkshoorn L."/>
        </authorList>
    </citation>
    <scope>NUCLEOTIDE SEQUENCE [LARGE SCALE GENOMIC DNA]</scope>
    <source>
        <strain evidence="5">SH046</strain>
    </source>
</reference>
<evidence type="ECO:0008006" key="6">
    <source>
        <dbReference type="Google" id="ProtNLM"/>
    </source>
</evidence>
<name>D0SH08_ACIJO</name>
<keyword evidence="3" id="KW-0732">Signal</keyword>
<dbReference type="eggNOG" id="ENOG5031RBU">
    <property type="taxonomic scope" value="Bacteria"/>
</dbReference>
<dbReference type="AlphaFoldDB" id="D0SH08"/>
<dbReference type="EMBL" id="GG704975">
    <property type="protein sequence ID" value="EEY94729.1"/>
    <property type="molecule type" value="Genomic_DNA"/>
</dbReference>
<evidence type="ECO:0000256" key="3">
    <source>
        <dbReference type="SAM" id="SignalP"/>
    </source>
</evidence>
<gene>
    <name evidence="4" type="ORF">HMPREF0016_03131</name>
</gene>
<feature type="coiled-coil region" evidence="1">
    <location>
        <begin position="81"/>
        <end position="148"/>
    </location>
</feature>
<dbReference type="RefSeq" id="WP_005401887.1">
    <property type="nucleotide sequence ID" value="NZ_GG704975.1"/>
</dbReference>
<accession>D0SH08</accession>
<dbReference type="Proteomes" id="UP000012047">
    <property type="component" value="Unassembled WGS sequence"/>
</dbReference>
<proteinExistence type="predicted"/>
<sequence>MKKFVQGAVLPFTLFASSLLILGCDSTAQNSAEKDINESQTVSVSNDDSASEQQTAKPEIELKSGNVFYIARDVADVQLKAGDYIAQLQQSQENLQQALEAKDIQQLETTVTALKSQLTGFNQALEQLNLKSSEIDDIRQNIQTANEQALKSPLMNGEVDFSQVNLQKIEQQLGSVQSEMLKLAAMLIPTSNSESDSKS</sequence>
<dbReference type="PROSITE" id="PS51257">
    <property type="entry name" value="PROKAR_LIPOPROTEIN"/>
    <property type="match status" value="1"/>
</dbReference>
<protein>
    <recommendedName>
        <fullName evidence="6">Lipoprotein</fullName>
    </recommendedName>
</protein>